<evidence type="ECO:0000259" key="12">
    <source>
        <dbReference type="SMART" id="SM00701"/>
    </source>
</evidence>
<evidence type="ECO:0000256" key="2">
    <source>
        <dbReference type="ARBA" id="ARBA00007553"/>
    </source>
</evidence>
<keyword evidence="7" id="KW-1015">Disulfide bond</keyword>
<proteinExistence type="inferred from homology"/>
<accession>A0A1I8NX79</accession>
<comment type="subcellular location">
    <subcellularLocation>
        <location evidence="1">Secreted</location>
    </subcellularLocation>
</comment>
<dbReference type="STRING" id="35570.A0A1I8NX79"/>
<evidence type="ECO:0000259" key="11">
    <source>
        <dbReference type="SMART" id="SM00644"/>
    </source>
</evidence>
<dbReference type="GO" id="GO:0045087">
    <property type="term" value="P:innate immune response"/>
    <property type="evidence" value="ECO:0007669"/>
    <property type="project" value="UniProtKB-KW"/>
</dbReference>
<comment type="similarity">
    <text evidence="2 8">Belongs to the N-acetylmuramoyl-L-alanine amidase 2 family.</text>
</comment>
<name>A0A1I8NX79_STOCA</name>
<dbReference type="EnsemblMetazoa" id="SCAU002841-RA">
    <property type="protein sequence ID" value="SCAU002841-PA"/>
    <property type="gene ID" value="SCAU002841"/>
</dbReference>
<feature type="signal peptide" evidence="10">
    <location>
        <begin position="1"/>
        <end position="21"/>
    </location>
</feature>
<evidence type="ECO:0000256" key="10">
    <source>
        <dbReference type="SAM" id="SignalP"/>
    </source>
</evidence>
<keyword evidence="6 8" id="KW-0391">Immunity</keyword>
<gene>
    <name evidence="13" type="primary">106088998</name>
</gene>
<dbReference type="PANTHER" id="PTHR11022">
    <property type="entry name" value="PEPTIDOGLYCAN RECOGNITION PROTEIN"/>
    <property type="match status" value="1"/>
</dbReference>
<dbReference type="InterPro" id="IPR015510">
    <property type="entry name" value="PGRP"/>
</dbReference>
<dbReference type="InterPro" id="IPR006619">
    <property type="entry name" value="PGRP_domain_met/bac"/>
</dbReference>
<sequence>MNFNLVIGLLVVLCYLDSTLALDIIPRSEWGAAEYVGTKETLPNGQSFVIIHHTAEPYCSTKPDCLAEVRRIQVMHQDKNGWADIGYHFLIGGDGNIYEGRGWNVVGAHASGQNLVSIGISFMGNYNNEKPNAAQISAANDLLTEAVNRGQIVSNYTLYGHRQVGSTECPGNNLWAEIITWPHWKSK</sequence>
<dbReference type="SUPFAM" id="SSF55846">
    <property type="entry name" value="N-acetylmuramoyl-L-alanine amidase-like"/>
    <property type="match status" value="1"/>
</dbReference>
<keyword evidence="3" id="KW-0964">Secreted</keyword>
<dbReference type="Proteomes" id="UP000095300">
    <property type="component" value="Unassembled WGS sequence"/>
</dbReference>
<evidence type="ECO:0000256" key="5">
    <source>
        <dbReference type="ARBA" id="ARBA00022729"/>
    </source>
</evidence>
<dbReference type="SMART" id="SM00701">
    <property type="entry name" value="PGRP"/>
    <property type="match status" value="1"/>
</dbReference>
<evidence type="ECO:0000256" key="7">
    <source>
        <dbReference type="ARBA" id="ARBA00023157"/>
    </source>
</evidence>
<keyword evidence="14" id="KW-1185">Reference proteome</keyword>
<dbReference type="Gene3D" id="3.40.80.10">
    <property type="entry name" value="Peptidoglycan recognition protein-like"/>
    <property type="match status" value="1"/>
</dbReference>
<feature type="domain" description="N-acetylmuramoyl-L-alanine amidase" evidence="11">
    <location>
        <begin position="34"/>
        <end position="171"/>
    </location>
</feature>
<dbReference type="CDD" id="cd06583">
    <property type="entry name" value="PGRP"/>
    <property type="match status" value="1"/>
</dbReference>
<dbReference type="VEuPathDB" id="VectorBase:SCAU002841"/>
<organism evidence="13 14">
    <name type="scientific">Stomoxys calcitrans</name>
    <name type="common">Stable fly</name>
    <name type="synonym">Conops calcitrans</name>
    <dbReference type="NCBI Taxonomy" id="35570"/>
    <lineage>
        <taxon>Eukaryota</taxon>
        <taxon>Metazoa</taxon>
        <taxon>Ecdysozoa</taxon>
        <taxon>Arthropoda</taxon>
        <taxon>Hexapoda</taxon>
        <taxon>Insecta</taxon>
        <taxon>Pterygota</taxon>
        <taxon>Neoptera</taxon>
        <taxon>Endopterygota</taxon>
        <taxon>Diptera</taxon>
        <taxon>Brachycera</taxon>
        <taxon>Muscomorpha</taxon>
        <taxon>Muscoidea</taxon>
        <taxon>Muscidae</taxon>
        <taxon>Stomoxys</taxon>
    </lineage>
</organism>
<keyword evidence="4 8" id="KW-0399">Innate immunity</keyword>
<evidence type="ECO:0000256" key="3">
    <source>
        <dbReference type="ARBA" id="ARBA00022525"/>
    </source>
</evidence>
<dbReference type="GO" id="GO:0008745">
    <property type="term" value="F:N-acetylmuramoyl-L-alanine amidase activity"/>
    <property type="evidence" value="ECO:0007669"/>
    <property type="project" value="InterPro"/>
</dbReference>
<reference evidence="13" key="1">
    <citation type="submission" date="2020-05" db="UniProtKB">
        <authorList>
            <consortium name="EnsemblMetazoa"/>
        </authorList>
    </citation>
    <scope>IDENTIFICATION</scope>
    <source>
        <strain evidence="13">USDA</strain>
    </source>
</reference>
<dbReference type="PANTHER" id="PTHR11022:SF75">
    <property type="entry name" value="PEPTIDOGLYCAN-RECOGNITION PROTEIN SB1-RELATED"/>
    <property type="match status" value="1"/>
</dbReference>
<dbReference type="GO" id="GO:0005576">
    <property type="term" value="C:extracellular region"/>
    <property type="evidence" value="ECO:0007669"/>
    <property type="project" value="UniProtKB-SubCell"/>
</dbReference>
<dbReference type="PIRSF" id="PIRSF037945">
    <property type="entry name" value="PGRPs"/>
    <property type="match status" value="1"/>
</dbReference>
<evidence type="ECO:0000256" key="8">
    <source>
        <dbReference type="PIRNR" id="PIRNR037945"/>
    </source>
</evidence>
<protein>
    <recommendedName>
        <fullName evidence="8">Peptidoglycan-recognition protein</fullName>
    </recommendedName>
</protein>
<dbReference type="GO" id="GO:0009253">
    <property type="term" value="P:peptidoglycan catabolic process"/>
    <property type="evidence" value="ECO:0007669"/>
    <property type="project" value="InterPro"/>
</dbReference>
<feature type="chain" id="PRO_5009325691" description="Peptidoglycan-recognition protein" evidence="10">
    <location>
        <begin position="22"/>
        <end position="187"/>
    </location>
</feature>
<keyword evidence="5 10" id="KW-0732">Signal</keyword>
<evidence type="ECO:0000256" key="1">
    <source>
        <dbReference type="ARBA" id="ARBA00004613"/>
    </source>
</evidence>
<dbReference type="InterPro" id="IPR002502">
    <property type="entry name" value="Amidase_domain"/>
</dbReference>
<dbReference type="FunFam" id="3.40.80.10:FF:000001">
    <property type="entry name" value="Peptidoglycan recognition protein 1"/>
    <property type="match status" value="1"/>
</dbReference>
<dbReference type="AlphaFoldDB" id="A0A1I8NX79"/>
<dbReference type="InterPro" id="IPR036505">
    <property type="entry name" value="Amidase/PGRP_sf"/>
</dbReference>
<dbReference type="GO" id="GO:0042834">
    <property type="term" value="F:peptidoglycan binding"/>
    <property type="evidence" value="ECO:0007669"/>
    <property type="project" value="InterPro"/>
</dbReference>
<feature type="disulfide bond" evidence="9">
    <location>
        <begin position="59"/>
        <end position="65"/>
    </location>
</feature>
<evidence type="ECO:0000256" key="6">
    <source>
        <dbReference type="ARBA" id="ARBA00022859"/>
    </source>
</evidence>
<evidence type="ECO:0000313" key="13">
    <source>
        <dbReference type="EnsemblMetazoa" id="SCAU002841-PA"/>
    </source>
</evidence>
<dbReference type="InterPro" id="IPR017331">
    <property type="entry name" value="Peptidoglycan_recognition"/>
</dbReference>
<feature type="domain" description="Peptidoglycan recognition protein family" evidence="12">
    <location>
        <begin position="22"/>
        <end position="165"/>
    </location>
</feature>
<evidence type="ECO:0000313" key="14">
    <source>
        <dbReference type="Proteomes" id="UP000095300"/>
    </source>
</evidence>
<evidence type="ECO:0000256" key="9">
    <source>
        <dbReference type="PIRSR" id="PIRSR037945-1"/>
    </source>
</evidence>
<dbReference type="Pfam" id="PF01510">
    <property type="entry name" value="Amidase_2"/>
    <property type="match status" value="1"/>
</dbReference>
<evidence type="ECO:0000256" key="4">
    <source>
        <dbReference type="ARBA" id="ARBA00022588"/>
    </source>
</evidence>
<dbReference type="SMART" id="SM00644">
    <property type="entry name" value="Ami_2"/>
    <property type="match status" value="1"/>
</dbReference>
<dbReference type="GO" id="GO:0008270">
    <property type="term" value="F:zinc ion binding"/>
    <property type="evidence" value="ECO:0007669"/>
    <property type="project" value="InterPro"/>
</dbReference>